<dbReference type="PANTHER" id="PTHR33085:SF62">
    <property type="entry name" value="OS03G0632600 PROTEIN"/>
    <property type="match status" value="1"/>
</dbReference>
<dbReference type="Pfam" id="PF07893">
    <property type="entry name" value="DUF1668"/>
    <property type="match status" value="1"/>
</dbReference>
<dbReference type="InterPro" id="IPR012871">
    <property type="entry name" value="DUF1668_ORYSA"/>
</dbReference>
<dbReference type="AlphaFoldDB" id="A0ABC8YKD9"/>
<dbReference type="PANTHER" id="PTHR33085">
    <property type="entry name" value="OS12G0113100 PROTEIN-RELATED"/>
    <property type="match status" value="1"/>
</dbReference>
<evidence type="ECO:0000313" key="2">
    <source>
        <dbReference type="EMBL" id="CAL4944406.1"/>
    </source>
</evidence>
<feature type="compositionally biased region" description="Basic and acidic residues" evidence="1">
    <location>
        <begin position="362"/>
        <end position="371"/>
    </location>
</feature>
<sequence length="429" mass="47212">MSRRQPEERAGAHAAKQHQQRHLYLLFDDWPEGYSVRQLDLSSDDAASDDAHGWQMAATACAGDHCLPPAIFRFKAQRGMPAHLAAAFDSKILATQPVSPGAAAPLLLESHVPVFDVLQRSCLFGPRLVPDRADPIYISAGGRFFALAAGTFDILCPPPSPPPPPQAKAWSWFQLQAPPFERDRVTSHAVHPDGTTIFVSIVERAAAAAATFAFDTAERALRGGGGWWRLHGQWALPFGGRAHFDAELDAWVGLSRDPDSVGHVCCCDAVSSNPDEAGSEGRCPARKLSKEKLFSEDPTERHLGATLVYMGGRSEYCLVECVYIEDERHGGTSDGELEDGDECADEDMSDCDLEEENDGSTGDERDGCKQQDEEDVPRPRRYLFRLTTFNLKDDKNADLTTGSSCRVRYYRVPKDSTEVLLSNPVAFWM</sequence>
<dbReference type="Proteomes" id="UP001497457">
    <property type="component" value="Chromosome 16b"/>
</dbReference>
<proteinExistence type="predicted"/>
<organism evidence="2 3">
    <name type="scientific">Urochloa decumbens</name>
    <dbReference type="NCBI Taxonomy" id="240449"/>
    <lineage>
        <taxon>Eukaryota</taxon>
        <taxon>Viridiplantae</taxon>
        <taxon>Streptophyta</taxon>
        <taxon>Embryophyta</taxon>
        <taxon>Tracheophyta</taxon>
        <taxon>Spermatophyta</taxon>
        <taxon>Magnoliopsida</taxon>
        <taxon>Liliopsida</taxon>
        <taxon>Poales</taxon>
        <taxon>Poaceae</taxon>
        <taxon>PACMAD clade</taxon>
        <taxon>Panicoideae</taxon>
        <taxon>Panicodae</taxon>
        <taxon>Paniceae</taxon>
        <taxon>Melinidinae</taxon>
        <taxon>Urochloa</taxon>
    </lineage>
</organism>
<dbReference type="EMBL" id="OZ075126">
    <property type="protein sequence ID" value="CAL4944406.1"/>
    <property type="molecule type" value="Genomic_DNA"/>
</dbReference>
<feature type="compositionally biased region" description="Acidic residues" evidence="1">
    <location>
        <begin position="335"/>
        <end position="358"/>
    </location>
</feature>
<keyword evidence="3" id="KW-1185">Reference proteome</keyword>
<protein>
    <submittedName>
        <fullName evidence="2">Uncharacterized protein</fullName>
    </submittedName>
</protein>
<name>A0ABC8YKD9_9POAL</name>
<feature type="region of interest" description="Disordered" evidence="1">
    <location>
        <begin position="330"/>
        <end position="375"/>
    </location>
</feature>
<accession>A0ABC8YKD9</accession>
<evidence type="ECO:0000256" key="1">
    <source>
        <dbReference type="SAM" id="MobiDB-lite"/>
    </source>
</evidence>
<evidence type="ECO:0000313" key="3">
    <source>
        <dbReference type="Proteomes" id="UP001497457"/>
    </source>
</evidence>
<gene>
    <name evidence="2" type="ORF">URODEC1_LOCUS34786</name>
</gene>
<reference evidence="3" key="1">
    <citation type="submission" date="2024-06" db="EMBL/GenBank/DDBJ databases">
        <authorList>
            <person name="Ryan C."/>
        </authorList>
    </citation>
    <scope>NUCLEOTIDE SEQUENCE [LARGE SCALE GENOMIC DNA]</scope>
</reference>
<reference evidence="2 3" key="2">
    <citation type="submission" date="2024-10" db="EMBL/GenBank/DDBJ databases">
        <authorList>
            <person name="Ryan C."/>
        </authorList>
    </citation>
    <scope>NUCLEOTIDE SEQUENCE [LARGE SCALE GENOMIC DNA]</scope>
</reference>